<reference evidence="2" key="1">
    <citation type="journal article" date="2014" name="Proc. Natl. Acad. Sci. U.S.A.">
        <title>Extensive sampling of basidiomycete genomes demonstrates inadequacy of the white-rot/brown-rot paradigm for wood decay fungi.</title>
        <authorList>
            <person name="Riley R."/>
            <person name="Salamov A.A."/>
            <person name="Brown D.W."/>
            <person name="Nagy L.G."/>
            <person name="Floudas D."/>
            <person name="Held B.W."/>
            <person name="Levasseur A."/>
            <person name="Lombard V."/>
            <person name="Morin E."/>
            <person name="Otillar R."/>
            <person name="Lindquist E.A."/>
            <person name="Sun H."/>
            <person name="LaButti K.M."/>
            <person name="Schmutz J."/>
            <person name="Jabbour D."/>
            <person name="Luo H."/>
            <person name="Baker S.E."/>
            <person name="Pisabarro A.G."/>
            <person name="Walton J.D."/>
            <person name="Blanchette R.A."/>
            <person name="Henrissat B."/>
            <person name="Martin F."/>
            <person name="Cullen D."/>
            <person name="Hibbett D.S."/>
            <person name="Grigoriev I.V."/>
        </authorList>
    </citation>
    <scope>NUCLEOTIDE SEQUENCE [LARGE SCALE GENOMIC DNA]</scope>
    <source>
        <strain evidence="2">PC15</strain>
    </source>
</reference>
<dbReference type="EMBL" id="KL198008">
    <property type="protein sequence ID" value="KDQ28495.1"/>
    <property type="molecule type" value="Genomic_DNA"/>
</dbReference>
<name>A0A067NNB5_PLEO1</name>
<gene>
    <name evidence="1" type="ORF">PLEOSDRAFT_157651</name>
</gene>
<dbReference type="InParanoid" id="A0A067NNB5"/>
<dbReference type="OrthoDB" id="2998550at2759"/>
<dbReference type="HOGENOM" id="CLU_112991_0_0_1"/>
<protein>
    <submittedName>
        <fullName evidence="1">Uncharacterized protein</fullName>
    </submittedName>
</protein>
<accession>A0A067NNB5</accession>
<organism evidence="1 2">
    <name type="scientific">Pleurotus ostreatus (strain PC15)</name>
    <name type="common">Oyster mushroom</name>
    <dbReference type="NCBI Taxonomy" id="1137138"/>
    <lineage>
        <taxon>Eukaryota</taxon>
        <taxon>Fungi</taxon>
        <taxon>Dikarya</taxon>
        <taxon>Basidiomycota</taxon>
        <taxon>Agaricomycotina</taxon>
        <taxon>Agaricomycetes</taxon>
        <taxon>Agaricomycetidae</taxon>
        <taxon>Agaricales</taxon>
        <taxon>Pleurotineae</taxon>
        <taxon>Pleurotaceae</taxon>
        <taxon>Pleurotus</taxon>
    </lineage>
</organism>
<dbReference type="VEuPathDB" id="FungiDB:PLEOSDRAFT_157651"/>
<proteinExistence type="predicted"/>
<dbReference type="Proteomes" id="UP000027073">
    <property type="component" value="Unassembled WGS sequence"/>
</dbReference>
<dbReference type="AlphaFoldDB" id="A0A067NNB5"/>
<sequence>MSASLWAYQSVVAHSAVEAFKRTNPVSANGLSQPNTSYTMQHYIFTTKDIRNTLIKSATDDTIQFTVSTTSVEENNFKPKTEIRRMSEKAPLAVVIHWDDRIFEIEGRKLSFTTTKVHPSVLFSPTTERIWRWDGEAYLVDYRRGKWEVKTELGKKHAAAFTTQYSPLFRAEQPASMKIESFAENDTLFFILMFIYSEFKRRDELESDSDSE</sequence>
<evidence type="ECO:0000313" key="1">
    <source>
        <dbReference type="EMBL" id="KDQ28495.1"/>
    </source>
</evidence>
<evidence type="ECO:0000313" key="2">
    <source>
        <dbReference type="Proteomes" id="UP000027073"/>
    </source>
</evidence>